<proteinExistence type="predicted"/>
<dbReference type="InterPro" id="IPR051686">
    <property type="entry name" value="Lipoprotein_DolP"/>
</dbReference>
<accession>A0ABQ1M1B9</accession>
<dbReference type="PROSITE" id="PS50914">
    <property type="entry name" value="BON"/>
    <property type="match status" value="3"/>
</dbReference>
<feature type="domain" description="BON" evidence="2">
    <location>
        <begin position="153"/>
        <end position="221"/>
    </location>
</feature>
<dbReference type="EMBL" id="BMIK01000009">
    <property type="protein sequence ID" value="GGC33104.1"/>
    <property type="molecule type" value="Genomic_DNA"/>
</dbReference>
<evidence type="ECO:0000259" key="2">
    <source>
        <dbReference type="PROSITE" id="PS50914"/>
    </source>
</evidence>
<dbReference type="GO" id="GO:0008483">
    <property type="term" value="F:transaminase activity"/>
    <property type="evidence" value="ECO:0007669"/>
    <property type="project" value="UniProtKB-KW"/>
</dbReference>
<evidence type="ECO:0000313" key="3">
    <source>
        <dbReference type="EMBL" id="GGC33104.1"/>
    </source>
</evidence>
<dbReference type="PANTHER" id="PTHR34606:SF4">
    <property type="entry name" value="OUTER MEMBRANE LIPOPROTEIN DOLP"/>
    <property type="match status" value="1"/>
</dbReference>
<comment type="caution">
    <text evidence="3">The sequence shown here is derived from an EMBL/GenBank/DDBJ whole genome shotgun (WGS) entry which is preliminary data.</text>
</comment>
<dbReference type="Pfam" id="PF04972">
    <property type="entry name" value="BON"/>
    <property type="match status" value="3"/>
</dbReference>
<name>A0ABQ1M1B9_9SPHI</name>
<organism evidence="3 4">
    <name type="scientific">Parapedobacter defluvii</name>
    <dbReference type="NCBI Taxonomy" id="2045106"/>
    <lineage>
        <taxon>Bacteria</taxon>
        <taxon>Pseudomonadati</taxon>
        <taxon>Bacteroidota</taxon>
        <taxon>Sphingobacteriia</taxon>
        <taxon>Sphingobacteriales</taxon>
        <taxon>Sphingobacteriaceae</taxon>
        <taxon>Parapedobacter</taxon>
    </lineage>
</organism>
<dbReference type="PANTHER" id="PTHR34606">
    <property type="entry name" value="BON DOMAIN-CONTAINING PROTEIN"/>
    <property type="match status" value="1"/>
</dbReference>
<reference evidence="4" key="1">
    <citation type="journal article" date="2019" name="Int. J. Syst. Evol. Microbiol.">
        <title>The Global Catalogue of Microorganisms (GCM) 10K type strain sequencing project: providing services to taxonomists for standard genome sequencing and annotation.</title>
        <authorList>
            <consortium name="The Broad Institute Genomics Platform"/>
            <consortium name="The Broad Institute Genome Sequencing Center for Infectious Disease"/>
            <person name="Wu L."/>
            <person name="Ma J."/>
        </authorList>
    </citation>
    <scope>NUCLEOTIDE SEQUENCE [LARGE SCALE GENOMIC DNA]</scope>
    <source>
        <strain evidence="4">CGMCC 1.15342</strain>
    </source>
</reference>
<dbReference type="InterPro" id="IPR007055">
    <property type="entry name" value="BON_dom"/>
</dbReference>
<feature type="domain" description="BON" evidence="2">
    <location>
        <begin position="82"/>
        <end position="150"/>
    </location>
</feature>
<dbReference type="Proteomes" id="UP000597338">
    <property type="component" value="Unassembled WGS sequence"/>
</dbReference>
<sequence length="222" mass="24655">MLNTMKTNEQLQRDVMDELKWDPMVAASEIGVSAKDGVITLSGYVDSFSKKYAAEKAAMRVNGVVAVAEDIQVRFSKAGRRDDTAIAEAILNAFKWNTLVPESKLKVKVEEGWVTLEGAVDWQFEKDAAYKAVRDIAGVRSITNAITLKPRLEKIDIEKTIRQALHRRATVNADNIRVRTEGGKVILNGKANTWNERREVEKAVWASPGVTDVEDNIAITAL</sequence>
<dbReference type="InterPro" id="IPR014004">
    <property type="entry name" value="Transpt-assoc_nodulatn_dom_bac"/>
</dbReference>
<keyword evidence="3" id="KW-0032">Aminotransferase</keyword>
<evidence type="ECO:0000313" key="4">
    <source>
        <dbReference type="Proteomes" id="UP000597338"/>
    </source>
</evidence>
<keyword evidence="3" id="KW-0808">Transferase</keyword>
<evidence type="ECO:0000256" key="1">
    <source>
        <dbReference type="ARBA" id="ARBA00022729"/>
    </source>
</evidence>
<dbReference type="SMART" id="SM00749">
    <property type="entry name" value="BON"/>
    <property type="match status" value="3"/>
</dbReference>
<protein>
    <submittedName>
        <fullName evidence="3">Ornithine aminotransferase</fullName>
    </submittedName>
</protein>
<feature type="domain" description="BON" evidence="2">
    <location>
        <begin position="7"/>
        <end position="75"/>
    </location>
</feature>
<dbReference type="Gene3D" id="3.30.1340.30">
    <property type="match status" value="3"/>
</dbReference>
<gene>
    <name evidence="3" type="ORF">GCM10011386_26520</name>
</gene>
<keyword evidence="4" id="KW-1185">Reference proteome</keyword>
<keyword evidence="1" id="KW-0732">Signal</keyword>